<reference evidence="1" key="1">
    <citation type="journal article" date="2013" name="J. Plant Res.">
        <title>Effect of fungi and light on seed germination of three Opuntia species from semiarid lands of central Mexico.</title>
        <authorList>
            <person name="Delgado-Sanchez P."/>
            <person name="Jimenez-Bremont J.F."/>
            <person name="Guerrero-Gonzalez Mde L."/>
            <person name="Flores J."/>
        </authorList>
    </citation>
    <scope>NUCLEOTIDE SEQUENCE</scope>
    <source>
        <tissue evidence="1">Cladode</tissue>
    </source>
</reference>
<dbReference type="EMBL" id="GISG01255434">
    <property type="protein sequence ID" value="MBA4672510.1"/>
    <property type="molecule type" value="Transcribed_RNA"/>
</dbReference>
<proteinExistence type="predicted"/>
<sequence>MYIMSSKPKQKELKLNTTSKLLYHIGRALIKQYLFILGSDKSISLHSKLHIEIMNASIPMTDSTLQTKQAPPSGCGVQRGSHACKLSFKLSPTTNYRKVVFGRL</sequence>
<dbReference type="AlphaFoldDB" id="A0A7C9AQG4"/>
<protein>
    <submittedName>
        <fullName evidence="1">Uncharacterized protein</fullName>
    </submittedName>
</protein>
<name>A0A7C9AQG4_OPUST</name>
<reference evidence="1" key="2">
    <citation type="submission" date="2020-07" db="EMBL/GenBank/DDBJ databases">
        <authorList>
            <person name="Vera ALvarez R."/>
            <person name="Arias-Moreno D.M."/>
            <person name="Jimenez-Jacinto V."/>
            <person name="Jimenez-Bremont J.F."/>
            <person name="Swaminathan K."/>
            <person name="Moose S.P."/>
            <person name="Guerrero-Gonzalez M.L."/>
            <person name="Marino-Ramirez L."/>
            <person name="Landsman D."/>
            <person name="Rodriguez-Kessler M."/>
            <person name="Delgado-Sanchez P."/>
        </authorList>
    </citation>
    <scope>NUCLEOTIDE SEQUENCE</scope>
    <source>
        <tissue evidence="1">Cladode</tissue>
    </source>
</reference>
<accession>A0A7C9AQG4</accession>
<organism evidence="1">
    <name type="scientific">Opuntia streptacantha</name>
    <name type="common">Prickly pear cactus</name>
    <name type="synonym">Opuntia cardona</name>
    <dbReference type="NCBI Taxonomy" id="393608"/>
    <lineage>
        <taxon>Eukaryota</taxon>
        <taxon>Viridiplantae</taxon>
        <taxon>Streptophyta</taxon>
        <taxon>Embryophyta</taxon>
        <taxon>Tracheophyta</taxon>
        <taxon>Spermatophyta</taxon>
        <taxon>Magnoliopsida</taxon>
        <taxon>eudicotyledons</taxon>
        <taxon>Gunneridae</taxon>
        <taxon>Pentapetalae</taxon>
        <taxon>Caryophyllales</taxon>
        <taxon>Cactineae</taxon>
        <taxon>Cactaceae</taxon>
        <taxon>Opuntioideae</taxon>
        <taxon>Opuntia</taxon>
    </lineage>
</organism>
<evidence type="ECO:0000313" key="1">
    <source>
        <dbReference type="EMBL" id="MBA4672510.1"/>
    </source>
</evidence>